<organism evidence="2 3">
    <name type="scientific">Dictyobacter halimunensis</name>
    <dbReference type="NCBI Taxonomy" id="3026934"/>
    <lineage>
        <taxon>Bacteria</taxon>
        <taxon>Bacillati</taxon>
        <taxon>Chloroflexota</taxon>
        <taxon>Ktedonobacteria</taxon>
        <taxon>Ktedonobacterales</taxon>
        <taxon>Dictyobacteraceae</taxon>
        <taxon>Dictyobacter</taxon>
    </lineage>
</organism>
<evidence type="ECO:0008006" key="4">
    <source>
        <dbReference type="Google" id="ProtNLM"/>
    </source>
</evidence>
<gene>
    <name evidence="2" type="ORF">KDH_01120</name>
</gene>
<dbReference type="Gene3D" id="1.10.101.10">
    <property type="entry name" value="PGBD-like superfamily/PGBD"/>
    <property type="match status" value="1"/>
</dbReference>
<sequence>MRKHLRLLLCGAFLVAALFTFNAFTSVPAGMNPHTAHAAPATAMSPSYSCPLPVLQEGNSGWAVKLMQQSLNWWYNHPSTGFTAYVNHYDRGALPITEDGQFGAHTRNAVSLFQDWDYKATGGVDRYVGPKTWHALGHC</sequence>
<dbReference type="SUPFAM" id="SSF47090">
    <property type="entry name" value="PGBD-like"/>
    <property type="match status" value="1"/>
</dbReference>
<proteinExistence type="predicted"/>
<evidence type="ECO:0000313" key="3">
    <source>
        <dbReference type="Proteomes" id="UP001344906"/>
    </source>
</evidence>
<dbReference type="EMBL" id="BSRI01000001">
    <property type="protein sequence ID" value="GLV53257.1"/>
    <property type="molecule type" value="Genomic_DNA"/>
</dbReference>
<feature type="chain" id="PRO_5047087118" description="Peptidoglycan binding-like domain-containing protein" evidence="1">
    <location>
        <begin position="26"/>
        <end position="139"/>
    </location>
</feature>
<dbReference type="InterPro" id="IPR036366">
    <property type="entry name" value="PGBDSf"/>
</dbReference>
<dbReference type="InterPro" id="IPR036365">
    <property type="entry name" value="PGBD-like_sf"/>
</dbReference>
<evidence type="ECO:0000256" key="1">
    <source>
        <dbReference type="SAM" id="SignalP"/>
    </source>
</evidence>
<evidence type="ECO:0000313" key="2">
    <source>
        <dbReference type="EMBL" id="GLV53257.1"/>
    </source>
</evidence>
<comment type="caution">
    <text evidence="2">The sequence shown here is derived from an EMBL/GenBank/DDBJ whole genome shotgun (WGS) entry which is preliminary data.</text>
</comment>
<reference evidence="2 3" key="1">
    <citation type="submission" date="2023-02" db="EMBL/GenBank/DDBJ databases">
        <title>Dictyobacter halimunensis sp. nov., a new member of the class Ktedonobacteria from forest soil in a geothermal area.</title>
        <authorList>
            <person name="Rachmania M.K."/>
            <person name="Ningsih F."/>
            <person name="Sakai Y."/>
            <person name="Yabe S."/>
            <person name="Yokota A."/>
            <person name="Sjamsuridzal W."/>
        </authorList>
    </citation>
    <scope>NUCLEOTIDE SEQUENCE [LARGE SCALE GENOMIC DNA]</scope>
    <source>
        <strain evidence="2 3">S3.2.2.5</strain>
    </source>
</reference>
<dbReference type="Proteomes" id="UP001344906">
    <property type="component" value="Unassembled WGS sequence"/>
</dbReference>
<accession>A0ABQ6FL43</accession>
<name>A0ABQ6FL43_9CHLR</name>
<protein>
    <recommendedName>
        <fullName evidence="4">Peptidoglycan binding-like domain-containing protein</fullName>
    </recommendedName>
</protein>
<keyword evidence="1" id="KW-0732">Signal</keyword>
<feature type="signal peptide" evidence="1">
    <location>
        <begin position="1"/>
        <end position="25"/>
    </location>
</feature>
<keyword evidence="3" id="KW-1185">Reference proteome</keyword>